<gene>
    <name evidence="1" type="ORF">SAMN04488085_10741</name>
</gene>
<dbReference type="EMBL" id="FOSW01000007">
    <property type="protein sequence ID" value="SFL14408.1"/>
    <property type="molecule type" value="Genomic_DNA"/>
</dbReference>
<protein>
    <submittedName>
        <fullName evidence="1">Uncharacterized protein</fullName>
    </submittedName>
</protein>
<evidence type="ECO:0000313" key="1">
    <source>
        <dbReference type="EMBL" id="SFL14408.1"/>
    </source>
</evidence>
<proteinExistence type="predicted"/>
<accession>A0A1I4F8W6</accession>
<sequence length="43" mass="4751">MHPWWMPGACRLTLAVGAATRTWPGRGAVLGSRLRVGSRFLTR</sequence>
<dbReference type="Proteomes" id="UP000199152">
    <property type="component" value="Unassembled WGS sequence"/>
</dbReference>
<keyword evidence="2" id="KW-1185">Reference proteome</keyword>
<organism evidence="1 2">
    <name type="scientific">Geodermatophilus ruber</name>
    <dbReference type="NCBI Taxonomy" id="504800"/>
    <lineage>
        <taxon>Bacteria</taxon>
        <taxon>Bacillati</taxon>
        <taxon>Actinomycetota</taxon>
        <taxon>Actinomycetes</taxon>
        <taxon>Geodermatophilales</taxon>
        <taxon>Geodermatophilaceae</taxon>
        <taxon>Geodermatophilus</taxon>
    </lineage>
</organism>
<dbReference type="STRING" id="504800.SAMN04488085_10741"/>
<dbReference type="AlphaFoldDB" id="A0A1I4F8W6"/>
<name>A0A1I4F8W6_9ACTN</name>
<reference evidence="1 2" key="1">
    <citation type="submission" date="2016-10" db="EMBL/GenBank/DDBJ databases">
        <authorList>
            <person name="de Groot N.N."/>
        </authorList>
    </citation>
    <scope>NUCLEOTIDE SEQUENCE [LARGE SCALE GENOMIC DNA]</scope>
    <source>
        <strain evidence="1 2">DSM 45317</strain>
    </source>
</reference>
<evidence type="ECO:0000313" key="2">
    <source>
        <dbReference type="Proteomes" id="UP000199152"/>
    </source>
</evidence>
<dbReference type="InParanoid" id="A0A1I4F8W6"/>